<feature type="region of interest" description="Disordered" evidence="1">
    <location>
        <begin position="171"/>
        <end position="190"/>
    </location>
</feature>
<sequence>MAQRDGQGVQGYRHGAPSPRPGRSSSRQPHADSDALMHAFTTLSRTVDPTRIPHDRPLTPTLPTRLARGGATPVVFLSPSARSSSSGLTYQDVAPTPGPASQLNPFALEGQAKRAADQALLLAARQRQPAPGAPASAPFGLPPSAFSHQYLGAPAAPGPLSSTFLPPSRHPSLVSLADTGDGVAPRSTHRRRRQLLDALLSDRGRGSSASSAAGHDGDGDAGKENVEPVRRASYLAAPAAAAHLEPATPKRQRIRVAEWRDQVHRAASVEEGTSAGEGASRVDESAARQGAVTVGAAAGRPAGKAQESRAAQAQPRRTAGERQQGKEGNVAEGEEDGERARQPKKTRQRRRPNASTDQRARSPPSSTGGGAGRGVSGPKRRSGRTQRASEPAPAAADETGVSTLDLVAMLPRRAKRFGRRGGLSSQDEGDEDEDEDEDVATDYDDLDATSKRKAKQRKPATRSRKTVAKAPAGKTRRRVDASGGSDDSAAHREKEAKRRKWADIDAYELEIVPTL</sequence>
<keyword evidence="3" id="KW-1185">Reference proteome</keyword>
<feature type="region of interest" description="Disordered" evidence="1">
    <location>
        <begin position="198"/>
        <end position="224"/>
    </location>
</feature>
<feature type="compositionally biased region" description="Low complexity" evidence="1">
    <location>
        <begin position="13"/>
        <end position="28"/>
    </location>
</feature>
<organism evidence="2 3">
    <name type="scientific">Rhodotorula graminis (strain WP1)</name>
    <dbReference type="NCBI Taxonomy" id="578459"/>
    <lineage>
        <taxon>Eukaryota</taxon>
        <taxon>Fungi</taxon>
        <taxon>Dikarya</taxon>
        <taxon>Basidiomycota</taxon>
        <taxon>Pucciniomycotina</taxon>
        <taxon>Microbotryomycetes</taxon>
        <taxon>Sporidiobolales</taxon>
        <taxon>Sporidiobolaceae</taxon>
        <taxon>Rhodotorula</taxon>
    </lineage>
</organism>
<feature type="compositionally biased region" description="Basic residues" evidence="1">
    <location>
        <begin position="342"/>
        <end position="352"/>
    </location>
</feature>
<evidence type="ECO:0000313" key="2">
    <source>
        <dbReference type="EMBL" id="KPV78114.1"/>
    </source>
</evidence>
<feature type="region of interest" description="Disordered" evidence="1">
    <location>
        <begin position="1"/>
        <end position="66"/>
    </location>
</feature>
<name>A0A194SBZ5_RHOGW</name>
<feature type="region of interest" description="Disordered" evidence="1">
    <location>
        <begin position="265"/>
        <end position="499"/>
    </location>
</feature>
<protein>
    <submittedName>
        <fullName evidence="2">Uncharacterized protein</fullName>
    </submittedName>
</protein>
<accession>A0A194SBZ5</accession>
<dbReference type="Proteomes" id="UP000053890">
    <property type="component" value="Unassembled WGS sequence"/>
</dbReference>
<dbReference type="STRING" id="578459.A0A194SBZ5"/>
<feature type="compositionally biased region" description="Acidic residues" evidence="1">
    <location>
        <begin position="427"/>
        <end position="447"/>
    </location>
</feature>
<feature type="compositionally biased region" description="Basic residues" evidence="1">
    <location>
        <begin position="451"/>
        <end position="467"/>
    </location>
</feature>
<dbReference type="EMBL" id="KQ474073">
    <property type="protein sequence ID" value="KPV78114.1"/>
    <property type="molecule type" value="Genomic_DNA"/>
</dbReference>
<evidence type="ECO:0000256" key="1">
    <source>
        <dbReference type="SAM" id="MobiDB-lite"/>
    </source>
</evidence>
<feature type="compositionally biased region" description="Basic and acidic residues" evidence="1">
    <location>
        <begin position="215"/>
        <end position="224"/>
    </location>
</feature>
<evidence type="ECO:0000313" key="3">
    <source>
        <dbReference type="Proteomes" id="UP000053890"/>
    </source>
</evidence>
<proteinExistence type="predicted"/>
<dbReference type="AlphaFoldDB" id="A0A194SBZ5"/>
<dbReference type="RefSeq" id="XP_018274163.1">
    <property type="nucleotide sequence ID" value="XM_018415414.1"/>
</dbReference>
<dbReference type="GeneID" id="28975862"/>
<reference evidence="2 3" key="1">
    <citation type="journal article" date="2015" name="Front. Microbiol.">
        <title>Genome sequence of the plant growth promoting endophytic yeast Rhodotorula graminis WP1.</title>
        <authorList>
            <person name="Firrincieli A."/>
            <person name="Otillar R."/>
            <person name="Salamov A."/>
            <person name="Schmutz J."/>
            <person name="Khan Z."/>
            <person name="Redman R.S."/>
            <person name="Fleck N.D."/>
            <person name="Lindquist E."/>
            <person name="Grigoriev I.V."/>
            <person name="Doty S.L."/>
        </authorList>
    </citation>
    <scope>NUCLEOTIDE SEQUENCE [LARGE SCALE GENOMIC DNA]</scope>
    <source>
        <strain evidence="2 3">WP1</strain>
    </source>
</reference>
<gene>
    <name evidence="2" type="ORF">RHOBADRAFT_50623</name>
</gene>